<protein>
    <recommendedName>
        <fullName evidence="3">DUF4283 domain-containing protein</fullName>
    </recommendedName>
</protein>
<keyword evidence="2" id="KW-1185">Reference proteome</keyword>
<dbReference type="InterPro" id="IPR040256">
    <property type="entry name" value="At4g02000-like"/>
</dbReference>
<proteinExistence type="predicted"/>
<gene>
    <name evidence="1" type="ORF">Tco_0922975</name>
</gene>
<evidence type="ECO:0000313" key="2">
    <source>
        <dbReference type="Proteomes" id="UP001151760"/>
    </source>
</evidence>
<reference evidence="1" key="2">
    <citation type="submission" date="2022-01" db="EMBL/GenBank/DDBJ databases">
        <authorList>
            <person name="Yamashiro T."/>
            <person name="Shiraishi A."/>
            <person name="Satake H."/>
            <person name="Nakayama K."/>
        </authorList>
    </citation>
    <scope>NUCLEOTIDE SEQUENCE</scope>
</reference>
<dbReference type="Proteomes" id="UP001151760">
    <property type="component" value="Unassembled WGS sequence"/>
</dbReference>
<accession>A0ABQ5CZN4</accession>
<name>A0ABQ5CZN4_9ASTR</name>
<organism evidence="1 2">
    <name type="scientific">Tanacetum coccineum</name>
    <dbReference type="NCBI Taxonomy" id="301880"/>
    <lineage>
        <taxon>Eukaryota</taxon>
        <taxon>Viridiplantae</taxon>
        <taxon>Streptophyta</taxon>
        <taxon>Embryophyta</taxon>
        <taxon>Tracheophyta</taxon>
        <taxon>Spermatophyta</taxon>
        <taxon>Magnoliopsida</taxon>
        <taxon>eudicotyledons</taxon>
        <taxon>Gunneridae</taxon>
        <taxon>Pentapetalae</taxon>
        <taxon>asterids</taxon>
        <taxon>campanulids</taxon>
        <taxon>Asterales</taxon>
        <taxon>Asteraceae</taxon>
        <taxon>Asteroideae</taxon>
        <taxon>Anthemideae</taxon>
        <taxon>Anthemidinae</taxon>
        <taxon>Tanacetum</taxon>
    </lineage>
</organism>
<reference evidence="1" key="1">
    <citation type="journal article" date="2022" name="Int. J. Mol. Sci.">
        <title>Draft Genome of Tanacetum Coccineum: Genomic Comparison of Closely Related Tanacetum-Family Plants.</title>
        <authorList>
            <person name="Yamashiro T."/>
            <person name="Shiraishi A."/>
            <person name="Nakayama K."/>
            <person name="Satake H."/>
        </authorList>
    </citation>
    <scope>NUCLEOTIDE SEQUENCE</scope>
</reference>
<sequence>MKVIPKNERVFRVISDRLGLCFYKVACWVSTIVVEYYWRGYCFAYCMECGAIGPSSVRVEPVLSSSGDHTVEKVTESRNNKAGNRADVATLLESIKAISERFFNTAYGFFLVKRVAYTVGANYVRNNWVKYGLVKPMLNSSNELFFFQFSSLDEDVGNVSVWVKLYDVPVTAFSENGLSVIATKLDTHLMLDSYTSDICMQSWGRSSYARAIIELRADDKCPKNIGSDVAKNLKNPSHAPKGVPVGPKVQMEELQIQLVRRPILVDLHCGIRNQEEKEQCTFCGKDGHNEDGCFKVIGYPDWWPGKDRQWKQRPRTVRVEGELWLTLGITEAQY</sequence>
<evidence type="ECO:0000313" key="1">
    <source>
        <dbReference type="EMBL" id="GJT32556.1"/>
    </source>
</evidence>
<evidence type="ECO:0008006" key="3">
    <source>
        <dbReference type="Google" id="ProtNLM"/>
    </source>
</evidence>
<dbReference type="EMBL" id="BQNB010014802">
    <property type="protein sequence ID" value="GJT32556.1"/>
    <property type="molecule type" value="Genomic_DNA"/>
</dbReference>
<dbReference type="PANTHER" id="PTHR31286:SF99">
    <property type="entry name" value="DUF4283 DOMAIN-CONTAINING PROTEIN"/>
    <property type="match status" value="1"/>
</dbReference>
<comment type="caution">
    <text evidence="1">The sequence shown here is derived from an EMBL/GenBank/DDBJ whole genome shotgun (WGS) entry which is preliminary data.</text>
</comment>
<dbReference type="PANTHER" id="PTHR31286">
    <property type="entry name" value="GLYCINE-RICH CELL WALL STRUCTURAL PROTEIN 1.8-LIKE"/>
    <property type="match status" value="1"/>
</dbReference>